<feature type="compositionally biased region" description="Polar residues" evidence="1">
    <location>
        <begin position="596"/>
        <end position="607"/>
    </location>
</feature>
<dbReference type="EMBL" id="KN846970">
    <property type="protein sequence ID" value="KIW83479.1"/>
    <property type="molecule type" value="Genomic_DNA"/>
</dbReference>
<feature type="compositionally biased region" description="Low complexity" evidence="1">
    <location>
        <begin position="29"/>
        <end position="47"/>
    </location>
</feature>
<dbReference type="OrthoDB" id="4142065at2759"/>
<dbReference type="PANTHER" id="PTHR37540:SF5">
    <property type="entry name" value="TRANSCRIPTION FACTOR DOMAIN-CONTAINING PROTEIN"/>
    <property type="match status" value="1"/>
</dbReference>
<feature type="region of interest" description="Disordered" evidence="1">
    <location>
        <begin position="468"/>
        <end position="497"/>
    </location>
</feature>
<dbReference type="Proteomes" id="UP000053029">
    <property type="component" value="Unassembled WGS sequence"/>
</dbReference>
<dbReference type="GeneID" id="25302214"/>
<dbReference type="VEuPathDB" id="FungiDB:Z517_02724"/>
<proteinExistence type="predicted"/>
<feature type="region of interest" description="Disordered" evidence="1">
    <location>
        <begin position="74"/>
        <end position="117"/>
    </location>
</feature>
<evidence type="ECO:0008006" key="4">
    <source>
        <dbReference type="Google" id="ProtNLM"/>
    </source>
</evidence>
<evidence type="ECO:0000313" key="3">
    <source>
        <dbReference type="Proteomes" id="UP000053029"/>
    </source>
</evidence>
<evidence type="ECO:0000313" key="2">
    <source>
        <dbReference type="EMBL" id="KIW83479.1"/>
    </source>
</evidence>
<dbReference type="HOGENOM" id="CLU_040666_0_0_1"/>
<reference evidence="2 3" key="1">
    <citation type="submission" date="2015-01" db="EMBL/GenBank/DDBJ databases">
        <title>The Genome Sequence of Fonsecaea pedrosoi CBS 271.37.</title>
        <authorList>
            <consortium name="The Broad Institute Genomics Platform"/>
            <person name="Cuomo C."/>
            <person name="de Hoog S."/>
            <person name="Gorbushina A."/>
            <person name="Stielow B."/>
            <person name="Teixiera M."/>
            <person name="Abouelleil A."/>
            <person name="Chapman S.B."/>
            <person name="Priest M."/>
            <person name="Young S.K."/>
            <person name="Wortman J."/>
            <person name="Nusbaum C."/>
            <person name="Birren B."/>
        </authorList>
    </citation>
    <scope>NUCLEOTIDE SEQUENCE [LARGE SCALE GENOMIC DNA]</scope>
    <source>
        <strain evidence="2 3">CBS 271.37</strain>
    </source>
</reference>
<gene>
    <name evidence="2" type="ORF">Z517_02724</name>
</gene>
<name>A0A0D2HGD2_9EURO</name>
<feature type="region of interest" description="Disordered" evidence="1">
    <location>
        <begin position="596"/>
        <end position="625"/>
    </location>
</feature>
<feature type="compositionally biased region" description="Low complexity" evidence="1">
    <location>
        <begin position="80"/>
        <end position="91"/>
    </location>
</feature>
<evidence type="ECO:0000256" key="1">
    <source>
        <dbReference type="SAM" id="MobiDB-lite"/>
    </source>
</evidence>
<sequence>MASGSQRDISHAIPVAVAGLTRQTKTQTSLPSPSPSSSSSLSSSSSSQQQDPTTCGVCRRPRCPLPSHRAYLAYRSRKNSSSTSAVTVTTKTTKEPDELGLGKNQKPKPQPQPQRQSKLLETSFVKSYAYTSTPPSLGAGRLDGFHDLPVSGGHRADLHQSVYNLLHSKMGAATAFPLPEGLAMNEIGGSMIMPVMTDTSLCLSVIAAWKGVEYLMGHSPAFAHLAYETQALQSLRRKLLDQGQTAVTDEAILSAVLLWATATMFAQPDALRRHAAGVQALVAARGGLSAIGRAGSIGQAASIRQLILWADFLTAQFLGEDVLFGEPGPTGADDDAPMPPSLAKLSAVAVVPASFNSLLGPETLKAARDMKLLLVSHDTATRTGRLSIAEYRYLMQLLNKSTIERISLAYRLRGSHSLDEAVVLAMNLLRLTTLFHAGPLVPIVVAVISRLRKTLAYMTTLESIDTLPPGGGGGITDDSYSSSSSHSSPFPPPPPTQPSSPDYIDLYIWACFVGLVNTFESENRSHFIEMLSTALARRYRYRYRYRHGYRSRDVSWPDDWQRDVLEMLRSFLWSNVVLTPLFPDACLMIESYVLSPTSSGGVRTSGVTEGWSVPESGKSSRGGKS</sequence>
<dbReference type="PANTHER" id="PTHR37540">
    <property type="entry name" value="TRANSCRIPTION FACTOR (ACR-2), PUTATIVE-RELATED-RELATED"/>
    <property type="match status" value="1"/>
</dbReference>
<protein>
    <recommendedName>
        <fullName evidence="4">Transcription factor domain-containing protein</fullName>
    </recommendedName>
</protein>
<accession>A0A0D2HGD2</accession>
<dbReference type="AlphaFoldDB" id="A0A0D2HGD2"/>
<keyword evidence="3" id="KW-1185">Reference proteome</keyword>
<feature type="compositionally biased region" description="Low complexity" evidence="1">
    <location>
        <begin position="476"/>
        <end position="488"/>
    </location>
</feature>
<organism evidence="2 3">
    <name type="scientific">Fonsecaea pedrosoi CBS 271.37</name>
    <dbReference type="NCBI Taxonomy" id="1442368"/>
    <lineage>
        <taxon>Eukaryota</taxon>
        <taxon>Fungi</taxon>
        <taxon>Dikarya</taxon>
        <taxon>Ascomycota</taxon>
        <taxon>Pezizomycotina</taxon>
        <taxon>Eurotiomycetes</taxon>
        <taxon>Chaetothyriomycetidae</taxon>
        <taxon>Chaetothyriales</taxon>
        <taxon>Herpotrichiellaceae</taxon>
        <taxon>Fonsecaea</taxon>
    </lineage>
</organism>
<feature type="region of interest" description="Disordered" evidence="1">
    <location>
        <begin position="1"/>
        <end position="61"/>
    </location>
</feature>
<dbReference type="RefSeq" id="XP_013287287.1">
    <property type="nucleotide sequence ID" value="XM_013431833.1"/>
</dbReference>